<dbReference type="AlphaFoldDB" id="A0A250XSM6"/>
<evidence type="ECO:0000313" key="2">
    <source>
        <dbReference type="Proteomes" id="UP000232323"/>
    </source>
</evidence>
<comment type="caution">
    <text evidence="1">The sequence shown here is derived from an EMBL/GenBank/DDBJ whole genome shotgun (WGS) entry which is preliminary data.</text>
</comment>
<protein>
    <submittedName>
        <fullName evidence="1">Uncharacterized protein</fullName>
    </submittedName>
</protein>
<gene>
    <name evidence="1" type="ORF">CEUSTIGMA_g13504.t1</name>
</gene>
<proteinExistence type="predicted"/>
<reference evidence="1 2" key="1">
    <citation type="submission" date="2017-08" db="EMBL/GenBank/DDBJ databases">
        <title>Acidophilic green algal genome provides insights into adaptation to an acidic environment.</title>
        <authorList>
            <person name="Hirooka S."/>
            <person name="Hirose Y."/>
            <person name="Kanesaki Y."/>
            <person name="Higuchi S."/>
            <person name="Fujiwara T."/>
            <person name="Onuma R."/>
            <person name="Era A."/>
            <person name="Ohbayashi R."/>
            <person name="Uzuka A."/>
            <person name="Nozaki H."/>
            <person name="Yoshikawa H."/>
            <person name="Miyagishima S.Y."/>
        </authorList>
    </citation>
    <scope>NUCLEOTIDE SEQUENCE [LARGE SCALE GENOMIC DNA]</scope>
    <source>
        <strain evidence="1 2">NIES-2499</strain>
    </source>
</reference>
<name>A0A250XSM6_9CHLO</name>
<sequence length="138" mass="15524">MSNSESGALIDSEGIAALHSFIRSVRALVACKSEDTLVNAQKWESVTQHCKTMREELSTALALKCTLGDATEDSSAGSLSQMSEEQLIQMRSELQHRVSRQNECMKELMDQSRHLLEALSLWDTQKKQLERLQAQSQR</sequence>
<keyword evidence="2" id="KW-1185">Reference proteome</keyword>
<evidence type="ECO:0000313" key="1">
    <source>
        <dbReference type="EMBL" id="GAX86091.1"/>
    </source>
</evidence>
<accession>A0A250XSM6</accession>
<organism evidence="1 2">
    <name type="scientific">Chlamydomonas eustigma</name>
    <dbReference type="NCBI Taxonomy" id="1157962"/>
    <lineage>
        <taxon>Eukaryota</taxon>
        <taxon>Viridiplantae</taxon>
        <taxon>Chlorophyta</taxon>
        <taxon>core chlorophytes</taxon>
        <taxon>Chlorophyceae</taxon>
        <taxon>CS clade</taxon>
        <taxon>Chlamydomonadales</taxon>
        <taxon>Chlamydomonadaceae</taxon>
        <taxon>Chlamydomonas</taxon>
    </lineage>
</organism>
<dbReference type="EMBL" id="BEGY01000226">
    <property type="protein sequence ID" value="GAX86091.1"/>
    <property type="molecule type" value="Genomic_DNA"/>
</dbReference>
<dbReference type="Proteomes" id="UP000232323">
    <property type="component" value="Unassembled WGS sequence"/>
</dbReference>